<evidence type="ECO:0000313" key="3">
    <source>
        <dbReference type="EMBL" id="XDU96154.1"/>
    </source>
</evidence>
<protein>
    <submittedName>
        <fullName evidence="3">2TM domain-containing protein</fullName>
    </submittedName>
</protein>
<dbReference type="AlphaFoldDB" id="A0AB39W4W7"/>
<dbReference type="EMBL" id="CP165625">
    <property type="protein sequence ID" value="XDU96154.1"/>
    <property type="molecule type" value="Genomic_DNA"/>
</dbReference>
<dbReference type="RefSeq" id="WP_367768551.1">
    <property type="nucleotide sequence ID" value="NZ_CP165625.1"/>
</dbReference>
<keyword evidence="1" id="KW-0812">Transmembrane</keyword>
<evidence type="ECO:0000256" key="1">
    <source>
        <dbReference type="SAM" id="Phobius"/>
    </source>
</evidence>
<feature type="transmembrane region" description="Helical" evidence="1">
    <location>
        <begin position="24"/>
        <end position="45"/>
    </location>
</feature>
<feature type="domain" description="2TM" evidence="2">
    <location>
        <begin position="13"/>
        <end position="90"/>
    </location>
</feature>
<feature type="transmembrane region" description="Helical" evidence="1">
    <location>
        <begin position="51"/>
        <end position="71"/>
    </location>
</feature>
<dbReference type="InterPro" id="IPR025698">
    <property type="entry name" value="2TM_dom"/>
</dbReference>
<reference evidence="3" key="1">
    <citation type="submission" date="2024-07" db="EMBL/GenBank/DDBJ databases">
        <authorList>
            <person name="Biller S.J."/>
        </authorList>
    </citation>
    <scope>NUCLEOTIDE SEQUENCE</scope>
    <source>
        <strain evidence="3">WC2409</strain>
    </source>
</reference>
<proteinExistence type="predicted"/>
<gene>
    <name evidence="3" type="ORF">AB3G34_03395</name>
</gene>
<accession>A0AB39W4W7</accession>
<organism evidence="3">
    <name type="scientific">Flavobacterium sp. WC2409</name>
    <dbReference type="NCBI Taxonomy" id="3234139"/>
    <lineage>
        <taxon>Bacteria</taxon>
        <taxon>Pseudomonadati</taxon>
        <taxon>Bacteroidota</taxon>
        <taxon>Flavobacteriia</taxon>
        <taxon>Flavobacteriales</taxon>
        <taxon>Flavobacteriaceae</taxon>
        <taxon>Flavobacterium</taxon>
    </lineage>
</organism>
<keyword evidence="1" id="KW-0472">Membrane</keyword>
<dbReference type="Pfam" id="PF13239">
    <property type="entry name" value="2TM"/>
    <property type="match status" value="1"/>
</dbReference>
<keyword evidence="1" id="KW-1133">Transmembrane helix</keyword>
<name>A0AB39W4W7_9FLAO</name>
<sequence>MENNYQEEKRYYEAQKKVKEIKSFYVHLTVYLLTNPIVIAVNLITSPEYLWCLWCLLGWAIPIVLHGLIAFDYPPFFNKEWEKRKIKEFIDKEEQSRNNWE</sequence>
<evidence type="ECO:0000259" key="2">
    <source>
        <dbReference type="Pfam" id="PF13239"/>
    </source>
</evidence>